<dbReference type="InterPro" id="IPR006311">
    <property type="entry name" value="TAT_signal"/>
</dbReference>
<dbReference type="Pfam" id="PF20256">
    <property type="entry name" value="MoCoBD_2"/>
    <property type="match status" value="2"/>
</dbReference>
<dbReference type="PANTHER" id="PTHR47495:SF2">
    <property type="entry name" value="ALDEHYDE DEHYDROGENASE"/>
    <property type="match status" value="1"/>
</dbReference>
<feature type="domain" description="Aldehyde oxidase/xanthine dehydrogenase a/b hammerhead" evidence="2">
    <location>
        <begin position="253"/>
        <end position="332"/>
    </location>
</feature>
<protein>
    <submittedName>
        <fullName evidence="3">Acylaldehyde oxidase</fullName>
    </submittedName>
</protein>
<dbReference type="InterPro" id="IPR008274">
    <property type="entry name" value="AldOxase/xan_DH_MoCoBD1"/>
</dbReference>
<dbReference type="Proteomes" id="UP000366945">
    <property type="component" value="Unassembled WGS sequence"/>
</dbReference>
<dbReference type="Gene3D" id="3.90.1170.50">
    <property type="entry name" value="Aldehyde oxidase/xanthine dehydrogenase, a/b hammerhead"/>
    <property type="match status" value="1"/>
</dbReference>
<name>A0A5E4XBY0_9BURK</name>
<feature type="region of interest" description="Disordered" evidence="1">
    <location>
        <begin position="1"/>
        <end position="27"/>
    </location>
</feature>
<keyword evidence="4" id="KW-1185">Reference proteome</keyword>
<dbReference type="PROSITE" id="PS51318">
    <property type="entry name" value="TAT"/>
    <property type="match status" value="1"/>
</dbReference>
<accession>A0A5E4XBY0</accession>
<dbReference type="InterPro" id="IPR052516">
    <property type="entry name" value="N-heterocyclic_Hydroxylase"/>
</dbReference>
<dbReference type="GO" id="GO:0016491">
    <property type="term" value="F:oxidoreductase activity"/>
    <property type="evidence" value="ECO:0007669"/>
    <property type="project" value="InterPro"/>
</dbReference>
<dbReference type="Gene3D" id="3.30.365.10">
    <property type="entry name" value="Aldehyde oxidase/xanthine dehydrogenase, molybdopterin binding domain"/>
    <property type="match status" value="4"/>
</dbReference>
<dbReference type="SUPFAM" id="SSF56003">
    <property type="entry name" value="Molybdenum cofactor-binding domain"/>
    <property type="match status" value="2"/>
</dbReference>
<feature type="compositionally biased region" description="Basic and acidic residues" evidence="1">
    <location>
        <begin position="17"/>
        <end position="27"/>
    </location>
</feature>
<gene>
    <name evidence="3" type="ORF">PPN31114_03793</name>
</gene>
<dbReference type="OrthoDB" id="9767994at2"/>
<evidence type="ECO:0000259" key="2">
    <source>
        <dbReference type="SMART" id="SM01008"/>
    </source>
</evidence>
<evidence type="ECO:0000313" key="4">
    <source>
        <dbReference type="Proteomes" id="UP000366945"/>
    </source>
</evidence>
<dbReference type="InterPro" id="IPR000674">
    <property type="entry name" value="Ald_Oxase/Xan_DH_a/b"/>
</dbReference>
<evidence type="ECO:0000313" key="3">
    <source>
        <dbReference type="EMBL" id="VVE33638.1"/>
    </source>
</evidence>
<dbReference type="SMART" id="SM01008">
    <property type="entry name" value="Ald_Xan_dh_C"/>
    <property type="match status" value="1"/>
</dbReference>
<dbReference type="AlphaFoldDB" id="A0A5E4XBY0"/>
<reference evidence="3 4" key="1">
    <citation type="submission" date="2019-08" db="EMBL/GenBank/DDBJ databases">
        <authorList>
            <person name="Peeters C."/>
        </authorList>
    </citation>
    <scope>NUCLEOTIDE SEQUENCE [LARGE SCALE GENOMIC DNA]</scope>
    <source>
        <strain evidence="3 4">LMG 31114</strain>
    </source>
</reference>
<dbReference type="EMBL" id="CABPSK010000003">
    <property type="protein sequence ID" value="VVE33638.1"/>
    <property type="molecule type" value="Genomic_DNA"/>
</dbReference>
<evidence type="ECO:0000256" key="1">
    <source>
        <dbReference type="SAM" id="MobiDB-lite"/>
    </source>
</evidence>
<dbReference type="PANTHER" id="PTHR47495">
    <property type="entry name" value="ALDEHYDE DEHYDROGENASE"/>
    <property type="match status" value="1"/>
</dbReference>
<sequence length="783" mass="83719">MPLPNAEAKRAVSRARQSHETQEIHEKKATHEAYEAQGEMASPSRRNWLKGMAIATGSLVIPLSASWLTSPQARAASEGATGHLIEINDWIRIDADGTTVLGLSQCEVGQGVYTGLPQVLADELDADWRRVRVEFVTARDAYRTAAANEALQQFVGASMSVTLFYERLRVAGAQAREALVSVAAQRLGVRTTNCITRDGRVIHPQSGRSLGYGELAADAAKVPLNPHPHLKNEAAHALIGKPMPRLDTPSKVDGSAVFGIDVNVPGMLIGAVRMAPTTGGAPVAVKNRDDIKARKGVHDVVIAKDAVIVVADDYWRAKKACDALDVEWKAGAAADSAAILAERRAALINGKPGIATDIGDAPAMIAAGGKVVTGEYHTPYIVHATMEPVNATVHVRKNRGEIEVWGPIQGQDKVRWALGGIFKLPPEKVTVHTTFLGGSFGRKYVPDFVIHAAVASAAVGRPVKVIRSREGDMQHGFYRPCASGRFQAVLGSDGLPRAMHLRVAGQSLYNVIKKENYEKAGYDETMLDGLYDLAYAVPNLRVEGVDVPQPNIPVSFMRSVGSTSSVFFLESFIDEMAEAAGSDPIAYRKRLLRHDALASAVIDTTVKAAGWQANAKPGVYRGFGYCTYTGRGAAFSTYVAVAVEMRVVGDRFKIERVVCGVDCGRAINPNLIRANIEGGIGFALTNTFKSQITFANGGVEQSNFGDYPLLYLVEMPKIETVIVPSDRPPQGCGEVSLPPMAPAVAQAIKRATGVRPRSMPLPQTVAEARALGSVAAGQGKGSV</sequence>
<dbReference type="InterPro" id="IPR046867">
    <property type="entry name" value="AldOxase/xan_DH_MoCoBD2"/>
</dbReference>
<dbReference type="PIRSF" id="PIRSF036389">
    <property type="entry name" value="IOR_B"/>
    <property type="match status" value="1"/>
</dbReference>
<dbReference type="InterPro" id="IPR012368">
    <property type="entry name" value="OxRdtase_Mopterin-bd_su_IorB"/>
</dbReference>
<proteinExistence type="predicted"/>
<organism evidence="3 4">
    <name type="scientific">Pandoraea pneumonica</name>
    <dbReference type="NCBI Taxonomy" id="2508299"/>
    <lineage>
        <taxon>Bacteria</taxon>
        <taxon>Pseudomonadati</taxon>
        <taxon>Pseudomonadota</taxon>
        <taxon>Betaproteobacteria</taxon>
        <taxon>Burkholderiales</taxon>
        <taxon>Burkholderiaceae</taxon>
        <taxon>Pandoraea</taxon>
    </lineage>
</organism>
<dbReference type="Pfam" id="PF02738">
    <property type="entry name" value="MoCoBD_1"/>
    <property type="match status" value="1"/>
</dbReference>
<dbReference type="InterPro" id="IPR037165">
    <property type="entry name" value="AldOxase/xan_DH_Mopterin-bd_sf"/>
</dbReference>